<dbReference type="Proteomes" id="UP000182888">
    <property type="component" value="Unassembled WGS sequence"/>
</dbReference>
<dbReference type="InterPro" id="IPR055170">
    <property type="entry name" value="GFO_IDH_MocA-like_dom"/>
</dbReference>
<dbReference type="Pfam" id="PF22725">
    <property type="entry name" value="GFO_IDH_MocA_C3"/>
    <property type="match status" value="1"/>
</dbReference>
<organism evidence="5 6">
    <name type="scientific">Mesorhizobium plurifarium</name>
    <dbReference type="NCBI Taxonomy" id="69974"/>
    <lineage>
        <taxon>Bacteria</taxon>
        <taxon>Pseudomonadati</taxon>
        <taxon>Pseudomonadota</taxon>
        <taxon>Alphaproteobacteria</taxon>
        <taxon>Hyphomicrobiales</taxon>
        <taxon>Phyllobacteriaceae</taxon>
        <taxon>Mesorhizobium</taxon>
    </lineage>
</organism>
<reference evidence="6" key="1">
    <citation type="submission" date="2014-08" db="EMBL/GenBank/DDBJ databases">
        <authorList>
            <person name="Edwards T."/>
        </authorList>
    </citation>
    <scope>NUCLEOTIDE SEQUENCE [LARGE SCALE GENOMIC DNA]</scope>
</reference>
<keyword evidence="2 5" id="KW-0560">Oxidoreductase</keyword>
<evidence type="ECO:0000256" key="2">
    <source>
        <dbReference type="ARBA" id="ARBA00023002"/>
    </source>
</evidence>
<dbReference type="GO" id="GO:0000166">
    <property type="term" value="F:nucleotide binding"/>
    <property type="evidence" value="ECO:0007669"/>
    <property type="project" value="InterPro"/>
</dbReference>
<feature type="domain" description="Gfo/Idh/MocA-like oxidoreductase N-terminal" evidence="3">
    <location>
        <begin position="2"/>
        <end position="119"/>
    </location>
</feature>
<dbReference type="Pfam" id="PF01408">
    <property type="entry name" value="GFO_IDH_MocA"/>
    <property type="match status" value="1"/>
</dbReference>
<evidence type="ECO:0000259" key="3">
    <source>
        <dbReference type="Pfam" id="PF01408"/>
    </source>
</evidence>
<feature type="domain" description="GFO/IDH/MocA-like oxidoreductase" evidence="4">
    <location>
        <begin position="131"/>
        <end position="246"/>
    </location>
</feature>
<dbReference type="Gene3D" id="3.40.50.720">
    <property type="entry name" value="NAD(P)-binding Rossmann-like Domain"/>
    <property type="match status" value="1"/>
</dbReference>
<dbReference type="PANTHER" id="PTHR22604">
    <property type="entry name" value="OXIDOREDUCTASES"/>
    <property type="match status" value="1"/>
</dbReference>
<dbReference type="EC" id="1.-.-.-" evidence="5"/>
<evidence type="ECO:0000256" key="1">
    <source>
        <dbReference type="ARBA" id="ARBA00010928"/>
    </source>
</evidence>
<dbReference type="InterPro" id="IPR000683">
    <property type="entry name" value="Gfo/Idh/MocA-like_OxRdtase_N"/>
</dbReference>
<dbReference type="InterPro" id="IPR036291">
    <property type="entry name" value="NAD(P)-bd_dom_sf"/>
</dbReference>
<protein>
    <submittedName>
        <fullName evidence="5">Putative enzyme</fullName>
        <ecNumber evidence="5">1.-.-.-</ecNumber>
    </submittedName>
</protein>
<dbReference type="EMBL" id="CCND01000001">
    <property type="protein sequence ID" value="CDX48832.1"/>
    <property type="molecule type" value="Genomic_DNA"/>
</dbReference>
<name>A0A0K2VN08_MESPL</name>
<gene>
    <name evidence="5" type="ORF">MPL1032_10077</name>
</gene>
<evidence type="ECO:0000313" key="5">
    <source>
        <dbReference type="EMBL" id="CDX48832.1"/>
    </source>
</evidence>
<evidence type="ECO:0000313" key="6">
    <source>
        <dbReference type="Proteomes" id="UP000182888"/>
    </source>
</evidence>
<sequence length="328" mass="36661">MFRWGVLSTAKIGREQLLPAIVDSENGVLSAIASRDLAKAKALGERFGARHAFGSYEELLASKEVDGVYIPLPTSQHVEWTAKAIEAGKHVLVEKPLALDAKDIPPLIKLRDQKKVLVCEAFMVVYHPQWIKVRDLIAGGAIGRLRHVQGAFSYYNVDPKNMRNQLDLGGGALPDIGVYPTVSTRFSTGKEPLRVQATIERDKSFGTDIYSSIRADFGDFELSFYLSTQMAARQVMVFHGEKGFIEVFGPFNAGLYEHHRIELHNQNHTEAQVFRFPGTQQYRLEVEAFVRAAQGGKDRVFTLEESVLNQKVIDAIFRAGDKDGWEPV</sequence>
<dbReference type="PANTHER" id="PTHR22604:SF105">
    <property type="entry name" value="TRANS-1,2-DIHYDROBENZENE-1,2-DIOL DEHYDROGENASE"/>
    <property type="match status" value="1"/>
</dbReference>
<proteinExistence type="inferred from homology"/>
<dbReference type="Gene3D" id="3.30.360.10">
    <property type="entry name" value="Dihydrodipicolinate Reductase, domain 2"/>
    <property type="match status" value="1"/>
</dbReference>
<dbReference type="SUPFAM" id="SSF51735">
    <property type="entry name" value="NAD(P)-binding Rossmann-fold domains"/>
    <property type="match status" value="1"/>
</dbReference>
<dbReference type="GO" id="GO:0016491">
    <property type="term" value="F:oxidoreductase activity"/>
    <property type="evidence" value="ECO:0007669"/>
    <property type="project" value="UniProtKB-KW"/>
</dbReference>
<dbReference type="InterPro" id="IPR050984">
    <property type="entry name" value="Gfo/Idh/MocA_domain"/>
</dbReference>
<dbReference type="AlphaFoldDB" id="A0A0K2VN08"/>
<comment type="similarity">
    <text evidence="1">Belongs to the Gfo/Idh/MocA family.</text>
</comment>
<evidence type="ECO:0000259" key="4">
    <source>
        <dbReference type="Pfam" id="PF22725"/>
    </source>
</evidence>
<accession>A0A0K2VN08</accession>
<dbReference type="SUPFAM" id="SSF55347">
    <property type="entry name" value="Glyceraldehyde-3-phosphate dehydrogenase-like, C-terminal domain"/>
    <property type="match status" value="1"/>
</dbReference>